<accession>A0ACB9EH32</accession>
<gene>
    <name evidence="1" type="ORF">L6452_05516</name>
</gene>
<sequence length="174" mass="19787">MDEEFPGMGSQSITCDFVSDLILIPTDGKDVDDDMLSDDVIFYNDFDDKDVELAVDGDGDGDGDGADVELVGGDCSQSHDDRCYPPTSFDPPVPQSMLKSLVIHNRLLLDENRSLVARLEECQKKISREKEKLVNEKKLSNMRKLYYDKVSRKLWDKTVEFDKMIANISQQRRN</sequence>
<organism evidence="1 2">
    <name type="scientific">Arctium lappa</name>
    <name type="common">Greater burdock</name>
    <name type="synonym">Lappa major</name>
    <dbReference type="NCBI Taxonomy" id="4217"/>
    <lineage>
        <taxon>Eukaryota</taxon>
        <taxon>Viridiplantae</taxon>
        <taxon>Streptophyta</taxon>
        <taxon>Embryophyta</taxon>
        <taxon>Tracheophyta</taxon>
        <taxon>Spermatophyta</taxon>
        <taxon>Magnoliopsida</taxon>
        <taxon>eudicotyledons</taxon>
        <taxon>Gunneridae</taxon>
        <taxon>Pentapetalae</taxon>
        <taxon>asterids</taxon>
        <taxon>campanulids</taxon>
        <taxon>Asterales</taxon>
        <taxon>Asteraceae</taxon>
        <taxon>Carduoideae</taxon>
        <taxon>Cardueae</taxon>
        <taxon>Arctiinae</taxon>
        <taxon>Arctium</taxon>
    </lineage>
</organism>
<protein>
    <submittedName>
        <fullName evidence="1">Uncharacterized protein</fullName>
    </submittedName>
</protein>
<keyword evidence="2" id="KW-1185">Reference proteome</keyword>
<comment type="caution">
    <text evidence="1">The sequence shown here is derived from an EMBL/GenBank/DDBJ whole genome shotgun (WGS) entry which is preliminary data.</text>
</comment>
<name>A0ACB9EH32_ARCLA</name>
<evidence type="ECO:0000313" key="2">
    <source>
        <dbReference type="Proteomes" id="UP001055879"/>
    </source>
</evidence>
<evidence type="ECO:0000313" key="1">
    <source>
        <dbReference type="EMBL" id="KAI3757970.1"/>
    </source>
</evidence>
<dbReference type="EMBL" id="CM042048">
    <property type="protein sequence ID" value="KAI3757970.1"/>
    <property type="molecule type" value="Genomic_DNA"/>
</dbReference>
<reference evidence="1 2" key="2">
    <citation type="journal article" date="2022" name="Mol. Ecol. Resour.">
        <title>The genomes of chicory, endive, great burdock and yacon provide insights into Asteraceae paleo-polyploidization history and plant inulin production.</title>
        <authorList>
            <person name="Fan W."/>
            <person name="Wang S."/>
            <person name="Wang H."/>
            <person name="Wang A."/>
            <person name="Jiang F."/>
            <person name="Liu H."/>
            <person name="Zhao H."/>
            <person name="Xu D."/>
            <person name="Zhang Y."/>
        </authorList>
    </citation>
    <scope>NUCLEOTIDE SEQUENCE [LARGE SCALE GENOMIC DNA]</scope>
    <source>
        <strain evidence="2">cv. Niubang</strain>
    </source>
</reference>
<dbReference type="Proteomes" id="UP001055879">
    <property type="component" value="Linkage Group LG02"/>
</dbReference>
<proteinExistence type="predicted"/>
<reference evidence="2" key="1">
    <citation type="journal article" date="2022" name="Mol. Ecol. Resour.">
        <title>The genomes of chicory, endive, great burdock and yacon provide insights into Asteraceae palaeo-polyploidization history and plant inulin production.</title>
        <authorList>
            <person name="Fan W."/>
            <person name="Wang S."/>
            <person name="Wang H."/>
            <person name="Wang A."/>
            <person name="Jiang F."/>
            <person name="Liu H."/>
            <person name="Zhao H."/>
            <person name="Xu D."/>
            <person name="Zhang Y."/>
        </authorList>
    </citation>
    <scope>NUCLEOTIDE SEQUENCE [LARGE SCALE GENOMIC DNA]</scope>
    <source>
        <strain evidence="2">cv. Niubang</strain>
    </source>
</reference>